<dbReference type="Proteomes" id="UP000278756">
    <property type="component" value="Chromosome 2"/>
</dbReference>
<dbReference type="Gene3D" id="2.40.170.20">
    <property type="entry name" value="TonB-dependent receptor, beta-barrel domain"/>
    <property type="match status" value="1"/>
</dbReference>
<evidence type="ECO:0000256" key="8">
    <source>
        <dbReference type="ARBA" id="ARBA00023065"/>
    </source>
</evidence>
<keyword evidence="6 14" id="KW-0732">Signal</keyword>
<feature type="signal peptide" evidence="14">
    <location>
        <begin position="1"/>
        <end position="25"/>
    </location>
</feature>
<keyword evidence="10 12" id="KW-0472">Membrane</keyword>
<dbReference type="InterPro" id="IPR000531">
    <property type="entry name" value="Beta-barrel_TonB"/>
</dbReference>
<keyword evidence="11 12" id="KW-0998">Cell outer membrane</keyword>
<dbReference type="OrthoDB" id="9760620at2"/>
<gene>
    <name evidence="17" type="ORF">EM6_2822</name>
</gene>
<keyword evidence="3 12" id="KW-1134">Transmembrane beta strand</keyword>
<evidence type="ECO:0000313" key="17">
    <source>
        <dbReference type="EMBL" id="BBF82192.1"/>
    </source>
</evidence>
<dbReference type="InterPro" id="IPR012910">
    <property type="entry name" value="Plug_dom"/>
</dbReference>
<dbReference type="InterPro" id="IPR039426">
    <property type="entry name" value="TonB-dep_rcpt-like"/>
</dbReference>
<reference evidence="18" key="2">
    <citation type="journal article" date="2017" name="Plant Physiol. Biochem.">
        <title>Differential oxidative and antioxidative response of duckweed Lemna minor toward plant growth promoting/inhibiting bacteria.</title>
        <authorList>
            <person name="Ishizawa H."/>
            <person name="Kuroda M."/>
            <person name="Morikawa M."/>
            <person name="Ike M."/>
        </authorList>
    </citation>
    <scope>NUCLEOTIDE SEQUENCE [LARGE SCALE GENOMIC DNA]</scope>
    <source>
        <strain evidence="18">M6</strain>
    </source>
</reference>
<evidence type="ECO:0000256" key="2">
    <source>
        <dbReference type="ARBA" id="ARBA00022448"/>
    </source>
</evidence>
<dbReference type="Gene3D" id="2.170.130.10">
    <property type="entry name" value="TonB-dependent receptor, plug domain"/>
    <property type="match status" value="1"/>
</dbReference>
<dbReference type="AlphaFoldDB" id="A0A3G9G4D3"/>
<dbReference type="PANTHER" id="PTHR32552">
    <property type="entry name" value="FERRICHROME IRON RECEPTOR-RELATED"/>
    <property type="match status" value="1"/>
</dbReference>
<dbReference type="InterPro" id="IPR037066">
    <property type="entry name" value="Plug_dom_sf"/>
</dbReference>
<evidence type="ECO:0000256" key="10">
    <source>
        <dbReference type="ARBA" id="ARBA00023136"/>
    </source>
</evidence>
<reference evidence="18" key="1">
    <citation type="journal article" date="2017" name="Biotechnol. Biofuels">
        <title>Evaluation of environmental bacterial communities as a factor affecting the growth of duckweed Lemna minor.</title>
        <authorList>
            <person name="Ishizawa H."/>
            <person name="Kuroda M."/>
            <person name="Morikawa M."/>
            <person name="Ike M."/>
        </authorList>
    </citation>
    <scope>NUCLEOTIDE SEQUENCE [LARGE SCALE GENOMIC DNA]</scope>
    <source>
        <strain evidence="18">M6</strain>
    </source>
</reference>
<evidence type="ECO:0000256" key="5">
    <source>
        <dbReference type="ARBA" id="ARBA00022692"/>
    </source>
</evidence>
<organism evidence="17 18">
    <name type="scientific">Asticcacaulis excentricus</name>
    <dbReference type="NCBI Taxonomy" id="78587"/>
    <lineage>
        <taxon>Bacteria</taxon>
        <taxon>Pseudomonadati</taxon>
        <taxon>Pseudomonadota</taxon>
        <taxon>Alphaproteobacteria</taxon>
        <taxon>Caulobacterales</taxon>
        <taxon>Caulobacteraceae</taxon>
        <taxon>Asticcacaulis</taxon>
    </lineage>
</organism>
<evidence type="ECO:0000256" key="11">
    <source>
        <dbReference type="ARBA" id="ARBA00023237"/>
    </source>
</evidence>
<keyword evidence="4" id="KW-0410">Iron transport</keyword>
<proteinExistence type="inferred from homology"/>
<dbReference type="GO" id="GO:0009279">
    <property type="term" value="C:cell outer membrane"/>
    <property type="evidence" value="ECO:0007669"/>
    <property type="project" value="UniProtKB-SubCell"/>
</dbReference>
<dbReference type="EMBL" id="AP018828">
    <property type="protein sequence ID" value="BBF82192.1"/>
    <property type="molecule type" value="Genomic_DNA"/>
</dbReference>
<evidence type="ECO:0000256" key="9">
    <source>
        <dbReference type="ARBA" id="ARBA00023077"/>
    </source>
</evidence>
<dbReference type="SUPFAM" id="SSF56935">
    <property type="entry name" value="Porins"/>
    <property type="match status" value="1"/>
</dbReference>
<evidence type="ECO:0000256" key="7">
    <source>
        <dbReference type="ARBA" id="ARBA00023004"/>
    </source>
</evidence>
<evidence type="ECO:0000313" key="18">
    <source>
        <dbReference type="Proteomes" id="UP000278756"/>
    </source>
</evidence>
<feature type="domain" description="TonB-dependent receptor plug" evidence="16">
    <location>
        <begin position="59"/>
        <end position="168"/>
    </location>
</feature>
<protein>
    <submittedName>
        <fullName evidence="17">TonB-dependent receptor</fullName>
    </submittedName>
</protein>
<sequence>MKTRIFALCLSASGLALCAALPAFAAPIASDADDIPTVIVTGRLNPEDPSAVRDTRAKLSRTPGAVSVVASETYGNSYAVGMYDTLKNVSGVFAQKKFGEDSRFSIRGSGIGNSAHNRGSWLSIDGVPVNQADGSGDYQEIDPLSARYIEVYKGGNALRFGGAQLGGAVNYVTTSGRNAGYRTLVRLEGGSFGTTRGQVAYADVIGDYDLYLSASTVHAEGWRDNSEQNGKRVTLNIGRRFGEGRSLRFIFQGNDLDQRIAGALTLQQALTTPKVTTAANYPLLRYGRNVKSARSTVQGDWQINDNWRVEGGVYAAWKHLIHPISIYIDQQYQNYGAFARLDGQGTVGGKRYDVFAGVNYRSGNIDAHTFANSNGLPGTLSGNAVQNAQSWDVFAEGRLFVTEQLALIAGGSYGWTRRDYTNYLNTANNADKDFDWFAPRIGLLWQNASGQQVFANITKSVEAPTYGALVQTPLPQFTSVRPQEAVTAEIGTRGRSQHLTWDVALYRAEIDGEMLNFIVSPDIPAATFNAQNTIHQGLEAALDWRIGSISNWAVMARQTYTWSDFKFDNDKTYGNAHLPIIPEHYYRGELAFSSKNGWRIAPSVEWTPSDVWVDYANTQKSPGFTVWNLSASKKVNDGLEVFVEGRNLNDTRYVSSVTAVTDFTKVAASSRSAFWPGEGRAVFIGFKLTGQ</sequence>
<evidence type="ECO:0000256" key="3">
    <source>
        <dbReference type="ARBA" id="ARBA00022452"/>
    </source>
</evidence>
<comment type="subcellular location">
    <subcellularLocation>
        <location evidence="1 12">Cell outer membrane</location>
        <topology evidence="1 12">Multi-pass membrane protein</topology>
    </subcellularLocation>
</comment>
<keyword evidence="5 12" id="KW-0812">Transmembrane</keyword>
<dbReference type="PANTHER" id="PTHR32552:SF68">
    <property type="entry name" value="FERRICHROME OUTER MEMBRANE TRANSPORTER_PHAGE RECEPTOR"/>
    <property type="match status" value="1"/>
</dbReference>
<keyword evidence="9 13" id="KW-0798">TonB box</keyword>
<evidence type="ECO:0000256" key="4">
    <source>
        <dbReference type="ARBA" id="ARBA00022496"/>
    </source>
</evidence>
<feature type="chain" id="PRO_5018115307" evidence="14">
    <location>
        <begin position="26"/>
        <end position="691"/>
    </location>
</feature>
<dbReference type="GO" id="GO:0015344">
    <property type="term" value="F:siderophore uptake transmembrane transporter activity"/>
    <property type="evidence" value="ECO:0007669"/>
    <property type="project" value="TreeGrafter"/>
</dbReference>
<feature type="domain" description="TonB-dependent receptor-like beta-barrel" evidence="15">
    <location>
        <begin position="331"/>
        <end position="648"/>
    </location>
</feature>
<dbReference type="Pfam" id="PF07715">
    <property type="entry name" value="Plug"/>
    <property type="match status" value="1"/>
</dbReference>
<dbReference type="Pfam" id="PF00593">
    <property type="entry name" value="TonB_dep_Rec_b-barrel"/>
    <property type="match status" value="1"/>
</dbReference>
<keyword evidence="17" id="KW-0675">Receptor</keyword>
<dbReference type="RefSeq" id="WP_126423798.1">
    <property type="nucleotide sequence ID" value="NZ_AP018828.1"/>
</dbReference>
<evidence type="ECO:0000256" key="1">
    <source>
        <dbReference type="ARBA" id="ARBA00004571"/>
    </source>
</evidence>
<accession>A0A3G9G4D3</accession>
<comment type="similarity">
    <text evidence="12 13">Belongs to the TonB-dependent receptor family.</text>
</comment>
<keyword evidence="7" id="KW-0408">Iron</keyword>
<keyword evidence="2 12" id="KW-0813">Transport</keyword>
<evidence type="ECO:0000259" key="16">
    <source>
        <dbReference type="Pfam" id="PF07715"/>
    </source>
</evidence>
<dbReference type="InterPro" id="IPR036942">
    <property type="entry name" value="Beta-barrel_TonB_sf"/>
</dbReference>
<evidence type="ECO:0000256" key="6">
    <source>
        <dbReference type="ARBA" id="ARBA00022729"/>
    </source>
</evidence>
<dbReference type="PROSITE" id="PS52016">
    <property type="entry name" value="TONB_DEPENDENT_REC_3"/>
    <property type="match status" value="1"/>
</dbReference>
<keyword evidence="8" id="KW-0406">Ion transport</keyword>
<evidence type="ECO:0000259" key="15">
    <source>
        <dbReference type="Pfam" id="PF00593"/>
    </source>
</evidence>
<evidence type="ECO:0000256" key="12">
    <source>
        <dbReference type="PROSITE-ProRule" id="PRU01360"/>
    </source>
</evidence>
<evidence type="ECO:0000256" key="13">
    <source>
        <dbReference type="RuleBase" id="RU003357"/>
    </source>
</evidence>
<evidence type="ECO:0000256" key="14">
    <source>
        <dbReference type="SAM" id="SignalP"/>
    </source>
</evidence>
<name>A0A3G9G4D3_9CAUL</name>